<sequence>MFTLNFLQQSVRDGFKHNKTTNGLKWTTKTAAGTVLKCNSEENKAMTEAILIYVKGQHQTVEEGVIRCGIETYFNSVKQKEIMELTGKKEEHNRKMVLYGRKHRLLPLRLNMNQPDDRTFSTQDFRFAFVIAVVIYMTLLVYKIYRGAPVPNQWDCYDSCDMSHIAALHHIKAVKQMSADLSNEQQDQPILLVPPPPPDPPNPQ</sequence>
<dbReference type="Proteomes" id="UP000683360">
    <property type="component" value="Unassembled WGS sequence"/>
</dbReference>
<name>A0A8S3UTP2_MYTED</name>
<evidence type="ECO:0000256" key="2">
    <source>
        <dbReference type="SAM" id="Phobius"/>
    </source>
</evidence>
<comment type="caution">
    <text evidence="3">The sequence shown here is derived from an EMBL/GenBank/DDBJ whole genome shotgun (WGS) entry which is preliminary data.</text>
</comment>
<dbReference type="EMBL" id="CAJPWZ010002783">
    <property type="protein sequence ID" value="CAG2245703.1"/>
    <property type="molecule type" value="Genomic_DNA"/>
</dbReference>
<keyword evidence="2" id="KW-0472">Membrane</keyword>
<accession>A0A8S3UTP2</accession>
<evidence type="ECO:0000313" key="3">
    <source>
        <dbReference type="EMBL" id="CAG2245703.1"/>
    </source>
</evidence>
<keyword evidence="2" id="KW-1133">Transmembrane helix</keyword>
<protein>
    <submittedName>
        <fullName evidence="3">Uncharacterized protein</fullName>
    </submittedName>
</protein>
<keyword evidence="4" id="KW-1185">Reference proteome</keyword>
<evidence type="ECO:0000313" key="4">
    <source>
        <dbReference type="Proteomes" id="UP000683360"/>
    </source>
</evidence>
<feature type="region of interest" description="Disordered" evidence="1">
    <location>
        <begin position="178"/>
        <end position="204"/>
    </location>
</feature>
<evidence type="ECO:0000256" key="1">
    <source>
        <dbReference type="SAM" id="MobiDB-lite"/>
    </source>
</evidence>
<reference evidence="3" key="1">
    <citation type="submission" date="2021-03" db="EMBL/GenBank/DDBJ databases">
        <authorList>
            <person name="Bekaert M."/>
        </authorList>
    </citation>
    <scope>NUCLEOTIDE SEQUENCE</scope>
</reference>
<dbReference type="AlphaFoldDB" id="A0A8S3UTP2"/>
<proteinExistence type="predicted"/>
<feature type="compositionally biased region" description="Pro residues" evidence="1">
    <location>
        <begin position="192"/>
        <end position="204"/>
    </location>
</feature>
<keyword evidence="2" id="KW-0812">Transmembrane</keyword>
<gene>
    <name evidence="3" type="ORF">MEDL_57709</name>
</gene>
<organism evidence="3 4">
    <name type="scientific">Mytilus edulis</name>
    <name type="common">Blue mussel</name>
    <dbReference type="NCBI Taxonomy" id="6550"/>
    <lineage>
        <taxon>Eukaryota</taxon>
        <taxon>Metazoa</taxon>
        <taxon>Spiralia</taxon>
        <taxon>Lophotrochozoa</taxon>
        <taxon>Mollusca</taxon>
        <taxon>Bivalvia</taxon>
        <taxon>Autobranchia</taxon>
        <taxon>Pteriomorphia</taxon>
        <taxon>Mytilida</taxon>
        <taxon>Mytiloidea</taxon>
        <taxon>Mytilidae</taxon>
        <taxon>Mytilinae</taxon>
        <taxon>Mytilus</taxon>
    </lineage>
</organism>
<feature type="transmembrane region" description="Helical" evidence="2">
    <location>
        <begin position="127"/>
        <end position="145"/>
    </location>
</feature>